<dbReference type="GO" id="GO:0016491">
    <property type="term" value="F:oxidoreductase activity"/>
    <property type="evidence" value="ECO:0007669"/>
    <property type="project" value="InterPro"/>
</dbReference>
<dbReference type="GO" id="GO:0016209">
    <property type="term" value="F:antioxidant activity"/>
    <property type="evidence" value="ECO:0007669"/>
    <property type="project" value="InterPro"/>
</dbReference>
<dbReference type="AlphaFoldDB" id="A0A848DSV9"/>
<proteinExistence type="predicted"/>
<gene>
    <name evidence="2" type="ORF">HF519_28685</name>
</gene>
<reference evidence="2 3" key="1">
    <citation type="submission" date="2020-04" db="EMBL/GenBank/DDBJ databases">
        <authorList>
            <person name="Klaysubun C."/>
            <person name="Duangmal K."/>
            <person name="Lipun K."/>
        </authorList>
    </citation>
    <scope>NUCLEOTIDE SEQUENCE [LARGE SCALE GENOMIC DNA]</scope>
    <source>
        <strain evidence="2 3">DSM 45300</strain>
    </source>
</reference>
<dbReference type="Gene3D" id="3.40.30.10">
    <property type="entry name" value="Glutaredoxin"/>
    <property type="match status" value="1"/>
</dbReference>
<dbReference type="RefSeq" id="WP_169416107.1">
    <property type="nucleotide sequence ID" value="NZ_JAAXKZ010000191.1"/>
</dbReference>
<name>A0A848DSV9_9PSEU</name>
<comment type="caution">
    <text evidence="2">The sequence shown here is derived from an EMBL/GenBank/DDBJ whole genome shotgun (WGS) entry which is preliminary data.</text>
</comment>
<evidence type="ECO:0000313" key="3">
    <source>
        <dbReference type="Proteomes" id="UP000586918"/>
    </source>
</evidence>
<dbReference type="PROSITE" id="PS51352">
    <property type="entry name" value="THIOREDOXIN_2"/>
    <property type="match status" value="1"/>
</dbReference>
<organism evidence="2 3">
    <name type="scientific">Pseudonocardia bannensis</name>
    <dbReference type="NCBI Taxonomy" id="630973"/>
    <lineage>
        <taxon>Bacteria</taxon>
        <taxon>Bacillati</taxon>
        <taxon>Actinomycetota</taxon>
        <taxon>Actinomycetes</taxon>
        <taxon>Pseudonocardiales</taxon>
        <taxon>Pseudonocardiaceae</taxon>
        <taxon>Pseudonocardia</taxon>
    </lineage>
</organism>
<sequence length="174" mass="17572">MELVVVALVALGLLVVANLLLTGAVVRRLATHERKFASLGPAFASPGGLAAGSKVPAFTAKAEDGRTVDAAFLGDKPGVIGFFSTSCPGCLEQAPEFAAAVASGTSGFAVVSGEGGDELLSALEPVPVVRESDSDGPIGTGFEINTYPSFFVVEGDMVVSAVLSTAEAKELISK</sequence>
<evidence type="ECO:0000259" key="1">
    <source>
        <dbReference type="PROSITE" id="PS51352"/>
    </source>
</evidence>
<feature type="domain" description="Thioredoxin" evidence="1">
    <location>
        <begin position="49"/>
        <end position="174"/>
    </location>
</feature>
<accession>A0A848DSV9</accession>
<dbReference type="Proteomes" id="UP000586918">
    <property type="component" value="Unassembled WGS sequence"/>
</dbReference>
<dbReference type="InterPro" id="IPR000866">
    <property type="entry name" value="AhpC/TSA"/>
</dbReference>
<dbReference type="InterPro" id="IPR013766">
    <property type="entry name" value="Thioredoxin_domain"/>
</dbReference>
<protein>
    <submittedName>
        <fullName evidence="2">Redoxin domain-containing protein</fullName>
    </submittedName>
</protein>
<evidence type="ECO:0000313" key="2">
    <source>
        <dbReference type="EMBL" id="NMH95451.1"/>
    </source>
</evidence>
<dbReference type="Pfam" id="PF00578">
    <property type="entry name" value="AhpC-TSA"/>
    <property type="match status" value="1"/>
</dbReference>
<keyword evidence="3" id="KW-1185">Reference proteome</keyword>
<dbReference type="EMBL" id="JAAXKZ010000191">
    <property type="protein sequence ID" value="NMH95451.1"/>
    <property type="molecule type" value="Genomic_DNA"/>
</dbReference>
<dbReference type="InterPro" id="IPR036249">
    <property type="entry name" value="Thioredoxin-like_sf"/>
</dbReference>
<dbReference type="SUPFAM" id="SSF52833">
    <property type="entry name" value="Thioredoxin-like"/>
    <property type="match status" value="1"/>
</dbReference>